<evidence type="ECO:0000313" key="4">
    <source>
        <dbReference type="EMBL" id="GJJ14362.1"/>
    </source>
</evidence>
<dbReference type="GO" id="GO:0006508">
    <property type="term" value="P:proteolysis"/>
    <property type="evidence" value="ECO:0007669"/>
    <property type="project" value="InterPro"/>
</dbReference>
<proteinExistence type="inferred from homology"/>
<evidence type="ECO:0000313" key="5">
    <source>
        <dbReference type="Proteomes" id="UP001050691"/>
    </source>
</evidence>
<evidence type="ECO:0000256" key="1">
    <source>
        <dbReference type="ARBA" id="ARBA00007447"/>
    </source>
</evidence>
<comment type="caution">
    <text evidence="4">The sequence shown here is derived from an EMBL/GenBank/DDBJ whole genome shotgun (WGS) entry which is preliminary data.</text>
</comment>
<dbReference type="InterPro" id="IPR001461">
    <property type="entry name" value="Aspartic_peptidase_A1"/>
</dbReference>
<dbReference type="AlphaFoldDB" id="A0AAV5AKT6"/>
<dbReference type="Pfam" id="PF00026">
    <property type="entry name" value="Asp"/>
    <property type="match status" value="1"/>
</dbReference>
<comment type="similarity">
    <text evidence="1">Belongs to the peptidase A1 family.</text>
</comment>
<dbReference type="PANTHER" id="PTHR47966">
    <property type="entry name" value="BETA-SITE APP-CLEAVING ENZYME, ISOFORM A-RELATED"/>
    <property type="match status" value="1"/>
</dbReference>
<dbReference type="Gene3D" id="2.40.70.10">
    <property type="entry name" value="Acid Proteases"/>
    <property type="match status" value="2"/>
</dbReference>
<accession>A0AAV5AKT6</accession>
<feature type="compositionally biased region" description="Polar residues" evidence="2">
    <location>
        <begin position="386"/>
        <end position="400"/>
    </location>
</feature>
<dbReference type="CDD" id="cd05471">
    <property type="entry name" value="pepsin_like"/>
    <property type="match status" value="1"/>
</dbReference>
<dbReference type="PANTHER" id="PTHR47966:SF51">
    <property type="entry name" value="BETA-SITE APP-CLEAVING ENZYME, ISOFORM A-RELATED"/>
    <property type="match status" value="1"/>
</dbReference>
<dbReference type="GO" id="GO:0004190">
    <property type="term" value="F:aspartic-type endopeptidase activity"/>
    <property type="evidence" value="ECO:0007669"/>
    <property type="project" value="InterPro"/>
</dbReference>
<dbReference type="InterPro" id="IPR033121">
    <property type="entry name" value="PEPTIDASE_A1"/>
</dbReference>
<dbReference type="PROSITE" id="PS51767">
    <property type="entry name" value="PEPTIDASE_A1"/>
    <property type="match status" value="1"/>
</dbReference>
<gene>
    <name evidence="4" type="ORF">Clacol_008626</name>
</gene>
<dbReference type="EMBL" id="BPWL01000009">
    <property type="protein sequence ID" value="GJJ14362.1"/>
    <property type="molecule type" value="Genomic_DNA"/>
</dbReference>
<feature type="domain" description="Peptidase A1" evidence="3">
    <location>
        <begin position="1"/>
        <end position="338"/>
    </location>
</feature>
<dbReference type="SUPFAM" id="SSF50630">
    <property type="entry name" value="Acid proteases"/>
    <property type="match status" value="1"/>
</dbReference>
<reference evidence="4" key="1">
    <citation type="submission" date="2021-10" db="EMBL/GenBank/DDBJ databases">
        <title>De novo Genome Assembly of Clathrus columnatus (Basidiomycota, Fungi) Using Illumina and Nanopore Sequence Data.</title>
        <authorList>
            <person name="Ogiso-Tanaka E."/>
            <person name="Itagaki H."/>
            <person name="Hosoya T."/>
            <person name="Hosaka K."/>
        </authorList>
    </citation>
    <scope>NUCLEOTIDE SEQUENCE</scope>
    <source>
        <strain evidence="4">MO-923</strain>
    </source>
</reference>
<protein>
    <recommendedName>
        <fullName evidence="3">Peptidase A1 domain-containing protein</fullName>
    </recommendedName>
</protein>
<dbReference type="InterPro" id="IPR021109">
    <property type="entry name" value="Peptidase_aspartic_dom_sf"/>
</dbReference>
<dbReference type="InterPro" id="IPR034164">
    <property type="entry name" value="Pepsin-like_dom"/>
</dbReference>
<sequence>MFLQDLLSRNTGSSDILVLTDQCDATQCGVSQDVALVPSTTLNYTDLNVHFEFGGAINSAEVNGNIASAPVAISNARVNEQFLGAIKETNLPFGQENLSGLVGAGFPAPIASPIEMELIQASLPSNAQGVDVSNKFLNTILSNAPLFTRLILEGQFEQPMFTVTLERETFEIGGNIGQLTLGGLPDGVLNDSLTWVPVRLYTPQQGGIPSPSDIPNEGTTAILGPQNVVNKIYSTIASSPQNLDPTGSTPPEIPCNVPVALTFVIGGKQFPLDPRDFFLQQSSTETCNADALQLMDTPSPTALMSWVLGATFMRSNLVAFYFGNFTHPSRDPPRIGFLSTVPANASLEFSSDVKKASASGGQFPGSMIVAPTGTFAATTTNSVGVAQQPTPISSISTPQESGRGDANGSWFKLK</sequence>
<evidence type="ECO:0000256" key="2">
    <source>
        <dbReference type="SAM" id="MobiDB-lite"/>
    </source>
</evidence>
<name>A0AAV5AKT6_9AGAM</name>
<keyword evidence="5" id="KW-1185">Reference proteome</keyword>
<dbReference type="Proteomes" id="UP001050691">
    <property type="component" value="Unassembled WGS sequence"/>
</dbReference>
<evidence type="ECO:0000259" key="3">
    <source>
        <dbReference type="PROSITE" id="PS51767"/>
    </source>
</evidence>
<feature type="region of interest" description="Disordered" evidence="2">
    <location>
        <begin position="386"/>
        <end position="414"/>
    </location>
</feature>
<organism evidence="4 5">
    <name type="scientific">Clathrus columnatus</name>
    <dbReference type="NCBI Taxonomy" id="1419009"/>
    <lineage>
        <taxon>Eukaryota</taxon>
        <taxon>Fungi</taxon>
        <taxon>Dikarya</taxon>
        <taxon>Basidiomycota</taxon>
        <taxon>Agaricomycotina</taxon>
        <taxon>Agaricomycetes</taxon>
        <taxon>Phallomycetidae</taxon>
        <taxon>Phallales</taxon>
        <taxon>Clathraceae</taxon>
        <taxon>Clathrus</taxon>
    </lineage>
</organism>